<dbReference type="InterPro" id="IPR011545">
    <property type="entry name" value="DEAD/DEAH_box_helicase_dom"/>
</dbReference>
<dbReference type="PROSITE" id="PS00690">
    <property type="entry name" value="DEAH_ATP_HELICASE"/>
    <property type="match status" value="1"/>
</dbReference>
<dbReference type="GO" id="GO:0003723">
    <property type="term" value="F:RNA binding"/>
    <property type="evidence" value="ECO:0007669"/>
    <property type="project" value="TreeGrafter"/>
</dbReference>
<dbReference type="Gene3D" id="3.10.110.10">
    <property type="entry name" value="Ubiquitin Conjugating Enzyme"/>
    <property type="match status" value="1"/>
</dbReference>
<dbReference type="FunFam" id="3.40.50.300:FF:000868">
    <property type="entry name" value="DEAD/DEAH box helicase, putative"/>
    <property type="match status" value="1"/>
</dbReference>
<dbReference type="InterPro" id="IPR059023">
    <property type="entry name" value="RNA_hel_CTD"/>
</dbReference>
<evidence type="ECO:0000256" key="2">
    <source>
        <dbReference type="ARBA" id="ARBA00022801"/>
    </source>
</evidence>
<evidence type="ECO:0000259" key="8">
    <source>
        <dbReference type="PROSITE" id="PS51192"/>
    </source>
</evidence>
<reference evidence="10" key="1">
    <citation type="submission" date="2022-11" db="EMBL/GenBank/DDBJ databases">
        <authorList>
            <person name="Petersen C."/>
        </authorList>
    </citation>
    <scope>NUCLEOTIDE SEQUENCE</scope>
    <source>
        <strain evidence="10">IBT 21917</strain>
    </source>
</reference>
<dbReference type="FunFam" id="1.20.120.1080:FF:000016">
    <property type="entry name" value="ATP-dependent RNA helicase A"/>
    <property type="match status" value="1"/>
</dbReference>
<dbReference type="CDD" id="cd18791">
    <property type="entry name" value="SF2_C_RHA"/>
    <property type="match status" value="1"/>
</dbReference>
<gene>
    <name evidence="10" type="ORF">N7492_006273</name>
</gene>
<evidence type="ECO:0000256" key="3">
    <source>
        <dbReference type="ARBA" id="ARBA00022806"/>
    </source>
</evidence>
<dbReference type="Pfam" id="PF05773">
    <property type="entry name" value="RWD"/>
    <property type="match status" value="1"/>
</dbReference>
<dbReference type="SMART" id="SM00847">
    <property type="entry name" value="HA2"/>
    <property type="match status" value="1"/>
</dbReference>
<dbReference type="SMART" id="SM00165">
    <property type="entry name" value="UBA"/>
    <property type="match status" value="2"/>
</dbReference>
<evidence type="ECO:0000259" key="6">
    <source>
        <dbReference type="PROSITE" id="PS50030"/>
    </source>
</evidence>
<dbReference type="InterPro" id="IPR007502">
    <property type="entry name" value="Helicase-assoc_dom"/>
</dbReference>
<dbReference type="Pfam" id="PF21010">
    <property type="entry name" value="HA2_C"/>
    <property type="match status" value="1"/>
</dbReference>
<evidence type="ECO:0000256" key="5">
    <source>
        <dbReference type="SAM" id="MobiDB-lite"/>
    </source>
</evidence>
<dbReference type="OrthoDB" id="5600252at2759"/>
<dbReference type="InterPro" id="IPR027417">
    <property type="entry name" value="P-loop_NTPase"/>
</dbReference>
<feature type="domain" description="UBA" evidence="6">
    <location>
        <begin position="325"/>
        <end position="363"/>
    </location>
</feature>
<dbReference type="Gene3D" id="1.20.120.1080">
    <property type="match status" value="1"/>
</dbReference>
<dbReference type="PANTHER" id="PTHR18934:SF267">
    <property type="entry name" value="ATP-DEPENDENT RNA HELICASE YLR419W-RELATED"/>
    <property type="match status" value="1"/>
</dbReference>
<dbReference type="InterPro" id="IPR001650">
    <property type="entry name" value="Helicase_C-like"/>
</dbReference>
<dbReference type="SUPFAM" id="SSF52540">
    <property type="entry name" value="P-loop containing nucleoside triphosphate hydrolases"/>
    <property type="match status" value="1"/>
</dbReference>
<dbReference type="Pfam" id="PF00271">
    <property type="entry name" value="Helicase_C"/>
    <property type="match status" value="1"/>
</dbReference>
<dbReference type="GO" id="GO:0005524">
    <property type="term" value="F:ATP binding"/>
    <property type="evidence" value="ECO:0007669"/>
    <property type="project" value="UniProtKB-KW"/>
</dbReference>
<evidence type="ECO:0000256" key="4">
    <source>
        <dbReference type="ARBA" id="ARBA00022840"/>
    </source>
</evidence>
<dbReference type="SMART" id="SM00490">
    <property type="entry name" value="HELICc"/>
    <property type="match status" value="1"/>
</dbReference>
<dbReference type="SUPFAM" id="SSF54495">
    <property type="entry name" value="UBC-like"/>
    <property type="match status" value="1"/>
</dbReference>
<feature type="region of interest" description="Disordered" evidence="5">
    <location>
        <begin position="1"/>
        <end position="44"/>
    </location>
</feature>
<feature type="domain" description="Helicase ATP-binding" evidence="8">
    <location>
        <begin position="568"/>
        <end position="744"/>
    </location>
</feature>
<dbReference type="SUPFAM" id="SSF54768">
    <property type="entry name" value="dsRNA-binding domain-like"/>
    <property type="match status" value="1"/>
</dbReference>
<dbReference type="Gene3D" id="3.30.160.20">
    <property type="match status" value="1"/>
</dbReference>
<evidence type="ECO:0000259" key="7">
    <source>
        <dbReference type="PROSITE" id="PS50908"/>
    </source>
</evidence>
<dbReference type="GO" id="GO:0016787">
    <property type="term" value="F:hydrolase activity"/>
    <property type="evidence" value="ECO:0007669"/>
    <property type="project" value="UniProtKB-KW"/>
</dbReference>
<dbReference type="PROSITE" id="PS51192">
    <property type="entry name" value="HELICASE_ATP_BIND_1"/>
    <property type="match status" value="1"/>
</dbReference>
<accession>A0A9W9I6M9</accession>
<dbReference type="EMBL" id="JAPQKO010000004">
    <property type="protein sequence ID" value="KAJ5165977.1"/>
    <property type="molecule type" value="Genomic_DNA"/>
</dbReference>
<sequence>MGPKKKPDAKGPKPGTKQAKAAAEKATQEKKPAPEEPKKPSVKEVIGGASWTGKLPVNMLSEHCQKQKWEKPEYSMIQTSAGYVSAVTLKKVDPKTRELMVLPPMKVPPAHKELAAQSTALEARHFAAAFGLFRVCNMRNLHMMLPPKYKNLWKDEFTDIKAADTREGKGWLYEADPFLAKQERESAAADLEKKRTEREKQQAKEKVSSQDLGLGGGDNKGKRIWSQAPKVDMGTRIRREIEGLLRQHTAWNPCNVKIPGKEQKSIVEEFSRLGFRRSHVEEAAAECKDREEVLEWLLVYVPEDDLPRWSLPEGYSAGVSLAAGDLAREAKIKRLASIGYPADLCTQLLDSKSGDELAAAEYLQGILVHGSDFASASSPDENSEAWTEEQETLEAIFGERYSRVSARVCEIKSEPPGIPENTLFRFQEPSTHYPTAPPILSIQSKSIPAYIRLSAIRRAVQYAEENFSGESMVFNILDWLEVNLPEVMQNPGKLREISAVAMSSTPKTREIPVRTARKQRRGIDWKPYSPQSISIREAWEAKQTTAAQIEMSRKRQALPAWNTQEAIIDAVDSHQVTIISGETGSGKSTQSVQFVLDDMIKRGLGGAANIICTQPRRISALGLADRVSDERCSTVGDEVGYVIRGESKAKQGATKITFVTTGVLLRRIQTGGDADGNVASSLAEVSHVVVDEVHERSLDTDFLLALLRDVLRYRKDLKVILMSATLDADIFVNYFGGPKSVGLVHIPGRTFPVEDYYLDDVIRDTGFAPELTEDEDDFDGGRGEESLGKALRSVGMGINYELIATTVRYIDAILGNQPGGILIFLPGTLEIERCLTAVKRIPNAHPLPLHASLLPAEQRRVFQSPPKGKRKVIAATNVAETSITIEDVVAVIDTGRVKETSYDPKDNMVRLQEVWASQAACKQRRGRAGRVRAGTCYKLYTRKAESNMAQRPDPEIRRVPLEQLCLSVKSMKGIDDVAMFLANTITPPESIAVEGALNFLHRVGALDHSRLTALGRYLAMIPADLRCAKLMIYGSIFGCMESCLTIAATLTVKSPFVSPRERRDEADAAKASFSRLGDGDLLTDLCAYQTWTEKVRSQGHWQTQSWCSANFLSHQTLRDISSNRAQFVTSLKDAGILPVDYSDGANALNRNASNRNLLRALVAGAFQPQVAQISFPDKKFASSVTGTVEVDPDARTIKYFNQENGRVFIHPSSILFSAQGYPNAAAYLSYFTKMATSKVFIRDLTPFNAYSLLLFCGSITLDTMGRGLVVDGWLRLRGWARIGVLVSRLRTMLDEALAERIDNPRLGIDGGAGDKVIEAVKRLIEFNGLDQ</sequence>
<evidence type="ECO:0008006" key="12">
    <source>
        <dbReference type="Google" id="ProtNLM"/>
    </source>
</evidence>
<feature type="compositionally biased region" description="Low complexity" evidence="5">
    <location>
        <begin position="12"/>
        <end position="21"/>
    </location>
</feature>
<feature type="compositionally biased region" description="Basic and acidic residues" evidence="5">
    <location>
        <begin position="22"/>
        <end position="42"/>
    </location>
</feature>
<dbReference type="CDD" id="cd23827">
    <property type="entry name" value="RWD_YLR419W-like"/>
    <property type="match status" value="1"/>
</dbReference>
<dbReference type="Gene3D" id="3.40.50.300">
    <property type="entry name" value="P-loop containing nucleotide triphosphate hydrolases"/>
    <property type="match status" value="2"/>
</dbReference>
<dbReference type="InterPro" id="IPR015940">
    <property type="entry name" value="UBA"/>
</dbReference>
<dbReference type="Pfam" id="PF26026">
    <property type="entry name" value="RNA_hel_CTD"/>
    <property type="match status" value="1"/>
</dbReference>
<dbReference type="FunFam" id="3.40.50.300:FF:001214">
    <property type="entry name" value="DExH-box ATP-dependent RNA helicase"/>
    <property type="match status" value="1"/>
</dbReference>
<dbReference type="InterPro" id="IPR002464">
    <property type="entry name" value="DNA/RNA_helicase_DEAH_CS"/>
</dbReference>
<protein>
    <recommendedName>
        <fullName evidence="12">DEAD/DEAH box helicase</fullName>
    </recommendedName>
</protein>
<reference evidence="10" key="2">
    <citation type="journal article" date="2023" name="IMA Fungus">
        <title>Comparative genomic study of the Penicillium genus elucidates a diverse pangenome and 15 lateral gene transfer events.</title>
        <authorList>
            <person name="Petersen C."/>
            <person name="Sorensen T."/>
            <person name="Nielsen M.R."/>
            <person name="Sondergaard T.E."/>
            <person name="Sorensen J.L."/>
            <person name="Fitzpatrick D.A."/>
            <person name="Frisvad J.C."/>
            <person name="Nielsen K.L."/>
        </authorList>
    </citation>
    <scope>NUCLEOTIDE SEQUENCE</scope>
    <source>
        <strain evidence="10">IBT 21917</strain>
    </source>
</reference>
<feature type="domain" description="Helicase C-terminal" evidence="9">
    <location>
        <begin position="809"/>
        <end position="972"/>
    </location>
</feature>
<dbReference type="PANTHER" id="PTHR18934">
    <property type="entry name" value="ATP-DEPENDENT RNA HELICASE"/>
    <property type="match status" value="1"/>
</dbReference>
<dbReference type="InterPro" id="IPR056328">
    <property type="entry name" value="DSRM_DHX29"/>
</dbReference>
<dbReference type="CDD" id="cd17917">
    <property type="entry name" value="DEXHc_RHA-like"/>
    <property type="match status" value="1"/>
</dbReference>
<dbReference type="PROSITE" id="PS50908">
    <property type="entry name" value="RWD"/>
    <property type="match status" value="1"/>
</dbReference>
<dbReference type="Proteomes" id="UP001146351">
    <property type="component" value="Unassembled WGS sequence"/>
</dbReference>
<dbReference type="Pfam" id="PF07717">
    <property type="entry name" value="OB_NTP_bind"/>
    <property type="match status" value="1"/>
</dbReference>
<feature type="domain" description="RWD" evidence="7">
    <location>
        <begin position="388"/>
        <end position="487"/>
    </location>
</feature>
<dbReference type="SMART" id="SM00487">
    <property type="entry name" value="DEXDc"/>
    <property type="match status" value="1"/>
</dbReference>
<organism evidence="10 11">
    <name type="scientific">Penicillium capsulatum</name>
    <dbReference type="NCBI Taxonomy" id="69766"/>
    <lineage>
        <taxon>Eukaryota</taxon>
        <taxon>Fungi</taxon>
        <taxon>Dikarya</taxon>
        <taxon>Ascomycota</taxon>
        <taxon>Pezizomycotina</taxon>
        <taxon>Eurotiomycetes</taxon>
        <taxon>Eurotiomycetidae</taxon>
        <taxon>Eurotiales</taxon>
        <taxon>Aspergillaceae</taxon>
        <taxon>Penicillium</taxon>
    </lineage>
</organism>
<dbReference type="Pfam" id="PF00270">
    <property type="entry name" value="DEAD"/>
    <property type="match status" value="1"/>
</dbReference>
<dbReference type="PROSITE" id="PS50030">
    <property type="entry name" value="UBA"/>
    <property type="match status" value="1"/>
</dbReference>
<keyword evidence="11" id="KW-1185">Reference proteome</keyword>
<feature type="region of interest" description="Disordered" evidence="5">
    <location>
        <begin position="184"/>
        <end position="219"/>
    </location>
</feature>
<evidence type="ECO:0000256" key="1">
    <source>
        <dbReference type="ARBA" id="ARBA00022741"/>
    </source>
</evidence>
<keyword evidence="2" id="KW-0378">Hydrolase</keyword>
<dbReference type="InterPro" id="IPR011709">
    <property type="entry name" value="DEAD-box_helicase_OB_fold"/>
</dbReference>
<feature type="compositionally biased region" description="Basic and acidic residues" evidence="5">
    <location>
        <begin position="184"/>
        <end position="208"/>
    </location>
</feature>
<dbReference type="InterPro" id="IPR006575">
    <property type="entry name" value="RWD_dom"/>
</dbReference>
<evidence type="ECO:0000313" key="10">
    <source>
        <dbReference type="EMBL" id="KAJ5165977.1"/>
    </source>
</evidence>
<evidence type="ECO:0000313" key="11">
    <source>
        <dbReference type="Proteomes" id="UP001146351"/>
    </source>
</evidence>
<evidence type="ECO:0000259" key="9">
    <source>
        <dbReference type="PROSITE" id="PS51194"/>
    </source>
</evidence>
<keyword evidence="3" id="KW-0347">Helicase</keyword>
<keyword evidence="4" id="KW-0067">ATP-binding</keyword>
<comment type="caution">
    <text evidence="10">The sequence shown here is derived from an EMBL/GenBank/DDBJ whole genome shotgun (WGS) entry which is preliminary data.</text>
</comment>
<feature type="compositionally biased region" description="Basic and acidic residues" evidence="5">
    <location>
        <begin position="1"/>
        <end position="11"/>
    </location>
</feature>
<keyword evidence="1" id="KW-0547">Nucleotide-binding</keyword>
<dbReference type="PROSITE" id="PS51194">
    <property type="entry name" value="HELICASE_CTER"/>
    <property type="match status" value="1"/>
</dbReference>
<dbReference type="InterPro" id="IPR014001">
    <property type="entry name" value="Helicase_ATP-bd"/>
</dbReference>
<dbReference type="InterPro" id="IPR016135">
    <property type="entry name" value="UBQ-conjugating_enzyme/RWD"/>
</dbReference>
<dbReference type="GO" id="GO:0004386">
    <property type="term" value="F:helicase activity"/>
    <property type="evidence" value="ECO:0007669"/>
    <property type="project" value="UniProtKB-KW"/>
</dbReference>
<proteinExistence type="predicted"/>
<dbReference type="GO" id="GO:1990904">
    <property type="term" value="C:ribonucleoprotein complex"/>
    <property type="evidence" value="ECO:0007669"/>
    <property type="project" value="UniProtKB-ARBA"/>
</dbReference>
<name>A0A9W9I6M9_9EURO</name>
<dbReference type="Pfam" id="PF24385">
    <property type="entry name" value="DSRM_DHX29"/>
    <property type="match status" value="1"/>
</dbReference>